<organism evidence="1 2">
    <name type="scientific">Hypoxylon rubiginosum</name>
    <dbReference type="NCBI Taxonomy" id="110542"/>
    <lineage>
        <taxon>Eukaryota</taxon>
        <taxon>Fungi</taxon>
        <taxon>Dikarya</taxon>
        <taxon>Ascomycota</taxon>
        <taxon>Pezizomycotina</taxon>
        <taxon>Sordariomycetes</taxon>
        <taxon>Xylariomycetidae</taxon>
        <taxon>Xylariales</taxon>
        <taxon>Hypoxylaceae</taxon>
        <taxon>Hypoxylon</taxon>
    </lineage>
</organism>
<reference evidence="1 2" key="1">
    <citation type="journal article" date="2022" name="New Phytol.">
        <title>Ecological generalism drives hyperdiversity of secondary metabolite gene clusters in xylarialean endophytes.</title>
        <authorList>
            <person name="Franco M.E.E."/>
            <person name="Wisecaver J.H."/>
            <person name="Arnold A.E."/>
            <person name="Ju Y.M."/>
            <person name="Slot J.C."/>
            <person name="Ahrendt S."/>
            <person name="Moore L.P."/>
            <person name="Eastman K.E."/>
            <person name="Scott K."/>
            <person name="Konkel Z."/>
            <person name="Mondo S.J."/>
            <person name="Kuo A."/>
            <person name="Hayes R.D."/>
            <person name="Haridas S."/>
            <person name="Andreopoulos B."/>
            <person name="Riley R."/>
            <person name="LaButti K."/>
            <person name="Pangilinan J."/>
            <person name="Lipzen A."/>
            <person name="Amirebrahimi M."/>
            <person name="Yan J."/>
            <person name="Adam C."/>
            <person name="Keymanesh K."/>
            <person name="Ng V."/>
            <person name="Louie K."/>
            <person name="Northen T."/>
            <person name="Drula E."/>
            <person name="Henrissat B."/>
            <person name="Hsieh H.M."/>
            <person name="Youens-Clark K."/>
            <person name="Lutzoni F."/>
            <person name="Miadlikowska J."/>
            <person name="Eastwood D.C."/>
            <person name="Hamelin R.C."/>
            <person name="Grigoriev I.V."/>
            <person name="U'Ren J.M."/>
        </authorList>
    </citation>
    <scope>NUCLEOTIDE SEQUENCE [LARGE SCALE GENOMIC DNA]</scope>
    <source>
        <strain evidence="1 2">CBS 119005</strain>
    </source>
</reference>
<dbReference type="EMBL" id="MU393450">
    <property type="protein sequence ID" value="KAI4867162.1"/>
    <property type="molecule type" value="Genomic_DNA"/>
</dbReference>
<proteinExistence type="predicted"/>
<name>A0ACB9Z6R2_9PEZI</name>
<sequence length="872" mass="98836">MATTNIQTAAKARELGNELYKKGHFSVAAKAYNKAVDLAPDDPTPLSNLSAVNFEVGRYAECIDFAAKALSLLKLDPETDVLRQRLLVRQAKACLHQSNLDEVEKLLSHVKPGKDLKSLRSSWSGLKEFDAFSPQPKLLREFLLQLPRLRPCLKIELEYFATGHDEAKSVYTTALRDSTAKDPVVSIMFCGIGDARNLFQTLIQYSSSSTETQKLHVTMLDHNSAIMARDLIFFSLMHEAVVNVESKDTIWLSLAYIYCTQIIPPFVWDKLQETIARLLDSLEKEQQPFSFAYIHVSKMDGVIQALKSWQQGPTAAYETSQIRIDVANEPTSHGRASYRECESDHKVFDKFSVMFPPTDVLSTLEPELSALAEAFRDGVKGTRKRIRNYLDRHWKVNPTVIDADFQAGTSEPPHFGFDPFDIVERLSKESPALTAAEKKSTYCVMNHAVKFFARVSFSMHMLKDRMSIEIIVGDMIDVLERLRYGHLDRYSQDRVAGDQETPSIATEWPQKYHIIHVSNIPDYIGGSLMNFLYAGPVLKEGDGTGVTSCLWRNPLRWLDVDQFNAEYLIMHDRVAIQKHFHMKPGKDNPFDVVSYHRWEKCQNKASPLEQLMPQPSLSKWLFAHILKICLPSPRAPSSSSMVYAPNNMTVFMRLLVEMAEAGYPSHWLSSVITSLSSGSITTTARAPREDVLDCVAVDAVYPSRTMNFKPWVAEFTTLVTMWRGVLPFPVVTPSGILPSPEIITEYSIPMPPHGCPAANIPHFALVFWNDGKYDEPPELLRPILLDDEKGDTTTSAQKIRSDGIVMLGTFKWVTVESTATFWLRSDVVNMMMREDWKVCLWRVDTWKQATSFLSTKDNLCRRRTWKECVSST</sequence>
<protein>
    <submittedName>
        <fullName evidence="1">Uncharacterized protein</fullName>
    </submittedName>
</protein>
<comment type="caution">
    <text evidence="1">The sequence shown here is derived from an EMBL/GenBank/DDBJ whole genome shotgun (WGS) entry which is preliminary data.</text>
</comment>
<evidence type="ECO:0000313" key="2">
    <source>
        <dbReference type="Proteomes" id="UP001497700"/>
    </source>
</evidence>
<keyword evidence="2" id="KW-1185">Reference proteome</keyword>
<gene>
    <name evidence="1" type="ORF">F4820DRAFT_468243</name>
</gene>
<accession>A0ACB9Z6R2</accession>
<evidence type="ECO:0000313" key="1">
    <source>
        <dbReference type="EMBL" id="KAI4867162.1"/>
    </source>
</evidence>
<dbReference type="Proteomes" id="UP001497700">
    <property type="component" value="Unassembled WGS sequence"/>
</dbReference>